<reference evidence="1 2" key="2">
    <citation type="journal article" date="2008" name="J. Virol.">
        <title>Laboratory strains of murine cytomegalovirus are genetically similar to but phenotypically distinct from wild strains of virus.</title>
        <authorList>
            <person name="Smith L.M."/>
            <person name="McWhorter A.R."/>
            <person name="Masters L.L."/>
            <person name="Shellam G.R."/>
            <person name="Redwood A.J."/>
        </authorList>
    </citation>
    <scope>NUCLEOTIDE SEQUENCE [LARGE SCALE GENOMIC DNA]</scope>
    <source>
        <strain evidence="1">K181</strain>
    </source>
</reference>
<evidence type="ECO:0000313" key="1">
    <source>
        <dbReference type="EMBL" id="CAP08081.1"/>
    </source>
</evidence>
<sequence>MDGLNNVDTIPISFWAQRPYRDVFIRCKHTHEKIPVSPMLQNDTVLVRETVSRTPCLDRSPRPAPPLEQDVDALRMFLGGCRRRRGAGWRRPSDVDGDEVFRRASVYLVR</sequence>
<evidence type="ECO:0000313" key="2">
    <source>
        <dbReference type="Proteomes" id="UP000158680"/>
    </source>
</evidence>
<accession>A8E1G0</accession>
<gene>
    <name evidence="1" type="primary">m34.2</name>
</gene>
<name>A8E1G0_MUHVK</name>
<dbReference type="Proteomes" id="UP000158680">
    <property type="component" value="Segment"/>
</dbReference>
<reference evidence="1 2" key="1">
    <citation type="journal article" date="2005" name="J. Virol.">
        <title>Use of a murine cytomegalovirus K181-derived bacterial artificial chromosome as a vaccine vector for immunocontraception.</title>
        <authorList>
            <person name="Redwood A.J."/>
            <person name="Messerle M."/>
            <person name="Harvey N.L."/>
            <person name="Hardy C.M."/>
            <person name="Kozinowski U.H."/>
            <person name="Lawson M.A."/>
            <person name="Shellam G.R."/>
        </authorList>
    </citation>
    <scope>NUCLEOTIDE SEQUENCE [LARGE SCALE GENOMIC DNA]</scope>
    <source>
        <strain evidence="1">K181</strain>
    </source>
</reference>
<dbReference type="EMBL" id="AM886412">
    <property type="protein sequence ID" value="CAP08081.1"/>
    <property type="molecule type" value="Genomic_DNA"/>
</dbReference>
<organism evidence="1 2">
    <name type="scientific">Murid herpesvirus 1 (strain K181)</name>
    <name type="common">MuHV-1</name>
    <name type="synonym">Mouse cytomegalovirus</name>
    <dbReference type="NCBI Taxonomy" id="69156"/>
    <lineage>
        <taxon>Viruses</taxon>
        <taxon>Duplodnaviria</taxon>
        <taxon>Heunggongvirae</taxon>
        <taxon>Peploviricota</taxon>
        <taxon>Herviviricetes</taxon>
        <taxon>Herpesvirales</taxon>
        <taxon>Orthoherpesviridae</taxon>
        <taxon>Betaherpesvirinae</taxon>
        <taxon>Muromegalovirus</taxon>
        <taxon>Muromegalovirus muridbeta1</taxon>
        <taxon>Murid herpesvirus 1</taxon>
    </lineage>
</organism>
<protein>
    <submittedName>
        <fullName evidence="1">M34.2 protein</fullName>
    </submittedName>
</protein>
<proteinExistence type="predicted"/>
<organismHost>
    <name type="scientific">Mus musculus</name>
    <name type="common">Mouse</name>
    <dbReference type="NCBI Taxonomy" id="10090"/>
</organismHost>